<keyword evidence="1" id="KW-1133">Transmembrane helix</keyword>
<accession>A0A7S1BC40</accession>
<protein>
    <submittedName>
        <fullName evidence="2">Uncharacterized protein</fullName>
    </submittedName>
</protein>
<proteinExistence type="predicted"/>
<sequence length="392" mass="42544">MIIDELRNVGVTVLSVGSGADVFAFLDAVTLELPSQRCLLYTDNLGRVFNVVVSGGTRGLNSAWETALTIFCGWEACLLIPMLTRCLACSDTITVEPGFLLLLFGFVFNNETSMTWLATTLLIRGTPSVGAYVWHSSVLTDYPRDTMLLIFAVAQYATNEKLKQTLYYIGIVLALLLVTANLGARAWKKLNLGVIDNTTFAAPILGCLGAIAIGLVFPYLGMRSVNGGGEDSGDNNGRLARQYVTLASTFTILVYYLTDYAPFVDALGLRYCAQASVNVAVGSWWTLATVASLSVCHKIQSAESKIIEPFLKSEPASPVGWVVPSLPNIVIDPQFRGEPYNVCCAWKSGSELLSVILVLGCGGIFLLHSVLQLKGDSIWYFGQLVSFDEDRQ</sequence>
<dbReference type="EMBL" id="HBFR01012778">
    <property type="protein sequence ID" value="CAD8882045.1"/>
    <property type="molecule type" value="Transcribed_RNA"/>
</dbReference>
<gene>
    <name evidence="2" type="ORF">CHYS00102_LOCUS9233</name>
</gene>
<organism evidence="2">
    <name type="scientific">Corethron hystrix</name>
    <dbReference type="NCBI Taxonomy" id="216773"/>
    <lineage>
        <taxon>Eukaryota</taxon>
        <taxon>Sar</taxon>
        <taxon>Stramenopiles</taxon>
        <taxon>Ochrophyta</taxon>
        <taxon>Bacillariophyta</taxon>
        <taxon>Coscinodiscophyceae</taxon>
        <taxon>Corethrophycidae</taxon>
        <taxon>Corethrales</taxon>
        <taxon>Corethraceae</taxon>
        <taxon>Corethron</taxon>
    </lineage>
</organism>
<feature type="transmembrane region" description="Helical" evidence="1">
    <location>
        <begin position="352"/>
        <end position="371"/>
    </location>
</feature>
<evidence type="ECO:0000313" key="2">
    <source>
        <dbReference type="EMBL" id="CAD8882045.1"/>
    </source>
</evidence>
<dbReference type="AlphaFoldDB" id="A0A7S1BC40"/>
<feature type="transmembrane region" description="Helical" evidence="1">
    <location>
        <begin position="240"/>
        <end position="258"/>
    </location>
</feature>
<feature type="transmembrane region" description="Helical" evidence="1">
    <location>
        <begin position="166"/>
        <end position="187"/>
    </location>
</feature>
<keyword evidence="1" id="KW-0472">Membrane</keyword>
<evidence type="ECO:0000256" key="1">
    <source>
        <dbReference type="SAM" id="Phobius"/>
    </source>
</evidence>
<name>A0A7S1BC40_9STRA</name>
<feature type="transmembrane region" description="Helical" evidence="1">
    <location>
        <begin position="199"/>
        <end position="220"/>
    </location>
</feature>
<reference evidence="2" key="1">
    <citation type="submission" date="2021-01" db="EMBL/GenBank/DDBJ databases">
        <authorList>
            <person name="Corre E."/>
            <person name="Pelletier E."/>
            <person name="Niang G."/>
            <person name="Scheremetjew M."/>
            <person name="Finn R."/>
            <person name="Kale V."/>
            <person name="Holt S."/>
            <person name="Cochrane G."/>
            <person name="Meng A."/>
            <person name="Brown T."/>
            <person name="Cohen L."/>
        </authorList>
    </citation>
    <scope>NUCLEOTIDE SEQUENCE</scope>
    <source>
        <strain evidence="2">308</strain>
    </source>
</reference>
<keyword evidence="1" id="KW-0812">Transmembrane</keyword>